<feature type="chain" id="PRO_5039167956" evidence="1">
    <location>
        <begin position="18"/>
        <end position="714"/>
    </location>
</feature>
<gene>
    <name evidence="2" type="ORF">H8S23_01200</name>
</gene>
<protein>
    <submittedName>
        <fullName evidence="2">Extracellular solute-binding protein</fullName>
    </submittedName>
</protein>
<evidence type="ECO:0000313" key="2">
    <source>
        <dbReference type="EMBL" id="MBC5580118.1"/>
    </source>
</evidence>
<dbReference type="Proteomes" id="UP000659630">
    <property type="component" value="Unassembled WGS sequence"/>
</dbReference>
<name>A0A923L0U8_9FIRM</name>
<comment type="caution">
    <text evidence="2">The sequence shown here is derived from an EMBL/GenBank/DDBJ whole genome shotgun (WGS) entry which is preliminary data.</text>
</comment>
<dbReference type="Gene3D" id="3.40.190.10">
    <property type="entry name" value="Periplasmic binding protein-like II"/>
    <property type="match status" value="1"/>
</dbReference>
<keyword evidence="3" id="KW-1185">Reference proteome</keyword>
<dbReference type="PANTHER" id="PTHR43649:SF12">
    <property type="entry name" value="DIACETYLCHITOBIOSE BINDING PROTEIN DASA"/>
    <property type="match status" value="1"/>
</dbReference>
<dbReference type="SUPFAM" id="SSF53850">
    <property type="entry name" value="Periplasmic binding protein-like II"/>
    <property type="match status" value="1"/>
</dbReference>
<dbReference type="PANTHER" id="PTHR43649">
    <property type="entry name" value="ARABINOSE-BINDING PROTEIN-RELATED"/>
    <property type="match status" value="1"/>
</dbReference>
<proteinExistence type="predicted"/>
<reference evidence="2" key="1">
    <citation type="submission" date="2020-08" db="EMBL/GenBank/DDBJ databases">
        <title>Genome public.</title>
        <authorList>
            <person name="Liu C."/>
            <person name="Sun Q."/>
        </authorList>
    </citation>
    <scope>NUCLEOTIDE SEQUENCE</scope>
    <source>
        <strain evidence="2">BX8</strain>
    </source>
</reference>
<evidence type="ECO:0000313" key="3">
    <source>
        <dbReference type="Proteomes" id="UP000659630"/>
    </source>
</evidence>
<sequence>MKRFLSLLLCGALAVCAAGCGRIPAAAQAAGRYVEREITPPGAQEKRARGLFQLADGRLCYLAGDLDWYESGDGGATWQPQNTDWYEELCALAGSREIALCLDGDGAVWAAAPAQDGIGLFYKGEDGLRQIGTAGAESGARPLQLRTGADQSVFVLALSGGGTVMLVIDGASGQVKQQFSVEPGADFGVRGEKLELFTAGGEQVTYDLTGGQETARRPLGTGALGALGPDGAVWAVSAEGLSLIAAGGSVTEDLFAGTGNRFQAPDTSLRGVLPLQDGALCVAYDTRGGGALCLYAYDPDALVRGENSLVVWSLRGSLTLNAAISAFKEENPQVDVVLQLGHETGDAGLSDADIIRSLNAALLTGDAPDLLILDGLPADSLMEKGLLEDLTGLVEEADYFENLFTAWTLDGKTYAYPARVQLPVLLAQAGTRVENGSLSALAAAAAAGRGLPAAGEVTGFAGADQPLLYFDDWRALFDVFYAAAAPRLLTDKGCDEAALTELFSATGAISEKYGLAAEPSGRVSGTVMDLDGGQEYCFPLQIEAYKYGAACQCAVLLEDLANLNGPFWLRDTQVALMPGGAFLPRISAAVPVNAAQKELAKKFVGALLSQPVQAAKNYYEGLPVRREALAALQEQLRQSIRHWQEQHPENSYPAGLVFDSAALLSGAGAASKSNDQLKETIYEQATKFYDKSCTLEQAVANAMEATRLYFEERR</sequence>
<dbReference type="EMBL" id="JACONZ010000001">
    <property type="protein sequence ID" value="MBC5580118.1"/>
    <property type="molecule type" value="Genomic_DNA"/>
</dbReference>
<keyword evidence="1" id="KW-0732">Signal</keyword>
<dbReference type="AlphaFoldDB" id="A0A923L0U8"/>
<feature type="signal peptide" evidence="1">
    <location>
        <begin position="1"/>
        <end position="17"/>
    </location>
</feature>
<dbReference type="InterPro" id="IPR050490">
    <property type="entry name" value="Bact_solute-bd_prot1"/>
</dbReference>
<dbReference type="Pfam" id="PF13416">
    <property type="entry name" value="SBP_bac_8"/>
    <property type="match status" value="1"/>
</dbReference>
<accession>A0A923L0U8</accession>
<dbReference type="RefSeq" id="WP_186886490.1">
    <property type="nucleotide sequence ID" value="NZ_JACONZ010000001.1"/>
</dbReference>
<dbReference type="InterPro" id="IPR006059">
    <property type="entry name" value="SBP"/>
</dbReference>
<evidence type="ECO:0000256" key="1">
    <source>
        <dbReference type="SAM" id="SignalP"/>
    </source>
</evidence>
<organism evidence="2 3">
    <name type="scientific">Anaerofilum hominis</name>
    <dbReference type="NCBI Taxonomy" id="2763016"/>
    <lineage>
        <taxon>Bacteria</taxon>
        <taxon>Bacillati</taxon>
        <taxon>Bacillota</taxon>
        <taxon>Clostridia</taxon>
        <taxon>Eubacteriales</taxon>
        <taxon>Oscillospiraceae</taxon>
        <taxon>Anaerofilum</taxon>
    </lineage>
</organism>